<feature type="domain" description="Barstar (barnase inhibitor)" evidence="2">
    <location>
        <begin position="154"/>
        <end position="226"/>
    </location>
</feature>
<evidence type="ECO:0000259" key="2">
    <source>
        <dbReference type="Pfam" id="PF01337"/>
    </source>
</evidence>
<protein>
    <submittedName>
        <fullName evidence="4">Barstar (Barnase inhibitor)</fullName>
    </submittedName>
    <submittedName>
        <fullName evidence="3">Barstar family protein</fullName>
    </submittedName>
</protein>
<comment type="similarity">
    <text evidence="1">Belongs to the barstar family.</text>
</comment>
<evidence type="ECO:0000313" key="3">
    <source>
        <dbReference type="EMBL" id="MDP8084616.1"/>
    </source>
</evidence>
<reference evidence="3 6" key="3">
    <citation type="journal article" date="2023" name="Front. Microbiol.">
        <title>Phylogeography and host specificity of Pasteurellaceae pathogenic to sea-farmed fish in the north-east Atlantic.</title>
        <authorList>
            <person name="Gulla S."/>
            <person name="Colquhoun D.J."/>
            <person name="Olsen A.B."/>
            <person name="Spilsberg B."/>
            <person name="Lagesen K."/>
            <person name="Aakesson C.P."/>
            <person name="Strom S."/>
            <person name="Manji F."/>
            <person name="Birkbeck T.H."/>
            <person name="Nilsen H.K."/>
        </authorList>
    </citation>
    <scope>NUCLEOTIDE SEQUENCE [LARGE SCALE GENOMIC DNA]</scope>
    <source>
        <strain evidence="3 6">VIO11850</strain>
    </source>
</reference>
<evidence type="ECO:0000256" key="1">
    <source>
        <dbReference type="ARBA" id="ARBA00006845"/>
    </source>
</evidence>
<evidence type="ECO:0000313" key="4">
    <source>
        <dbReference type="EMBL" id="SEL88594.1"/>
    </source>
</evidence>
<dbReference type="InterPro" id="IPR000468">
    <property type="entry name" value="Barstar"/>
</dbReference>
<reference evidence="4" key="1">
    <citation type="submission" date="2016-10" db="EMBL/GenBank/DDBJ databases">
        <authorList>
            <person name="de Groot N.N."/>
        </authorList>
    </citation>
    <scope>NUCLEOTIDE SEQUENCE [LARGE SCALE GENOMIC DNA]</scope>
    <source>
        <strain evidence="4">DSM 24204</strain>
    </source>
</reference>
<dbReference type="RefSeq" id="WP_090919247.1">
    <property type="nucleotide sequence ID" value="NZ_CP016180.1"/>
</dbReference>
<dbReference type="Proteomes" id="UP000198883">
    <property type="component" value="Unassembled WGS sequence"/>
</dbReference>
<dbReference type="Proteomes" id="UP001224812">
    <property type="component" value="Unassembled WGS sequence"/>
</dbReference>
<evidence type="ECO:0000313" key="6">
    <source>
        <dbReference type="Proteomes" id="UP001224812"/>
    </source>
</evidence>
<organism evidence="4 5">
    <name type="scientific">Phocoenobacter skyensis</name>
    <dbReference type="NCBI Taxonomy" id="97481"/>
    <lineage>
        <taxon>Bacteria</taxon>
        <taxon>Pseudomonadati</taxon>
        <taxon>Pseudomonadota</taxon>
        <taxon>Gammaproteobacteria</taxon>
        <taxon>Pasteurellales</taxon>
        <taxon>Pasteurellaceae</taxon>
        <taxon>Phocoenobacter</taxon>
    </lineage>
</organism>
<proteinExistence type="inferred from homology"/>
<dbReference type="InterPro" id="IPR035905">
    <property type="entry name" value="Barstar-like_sf"/>
</dbReference>
<evidence type="ECO:0000313" key="5">
    <source>
        <dbReference type="Proteomes" id="UP000198883"/>
    </source>
</evidence>
<dbReference type="Gene3D" id="3.30.370.10">
    <property type="entry name" value="Barstar-like"/>
    <property type="match status" value="1"/>
</dbReference>
<dbReference type="GeneID" id="83544824"/>
<name>A0A1H7TVQ8_9PAST</name>
<dbReference type="EMBL" id="JASAVS010000002">
    <property type="protein sequence ID" value="MDP8084616.1"/>
    <property type="molecule type" value="Genomic_DNA"/>
</dbReference>
<dbReference type="SUPFAM" id="SSF52038">
    <property type="entry name" value="Barstar-related"/>
    <property type="match status" value="1"/>
</dbReference>
<dbReference type="EMBL" id="FOBN01000001">
    <property type="protein sequence ID" value="SEL88594.1"/>
    <property type="molecule type" value="Genomic_DNA"/>
</dbReference>
<gene>
    <name evidence="3" type="ORF">QJT92_01535</name>
    <name evidence="4" type="ORF">SAMN05444853_10129</name>
</gene>
<accession>A0A1H7TVQ8</accession>
<dbReference type="STRING" id="97481.SAMN05444853_10129"/>
<dbReference type="AlphaFoldDB" id="A0A1H7TVQ8"/>
<reference evidence="5" key="2">
    <citation type="submission" date="2016-10" db="EMBL/GenBank/DDBJ databases">
        <authorList>
            <person name="Varghese N."/>
            <person name="Submissions S."/>
        </authorList>
    </citation>
    <scope>NUCLEOTIDE SEQUENCE [LARGE SCALE GENOMIC DNA]</scope>
    <source>
        <strain evidence="5">DSM 24204</strain>
    </source>
</reference>
<sequence length="243" mass="28709">MVEKQQNQLGYRNMYKITLFLKYDDDDGYPIYAQRIVQEDTIILRLIGYKGDINFKTTFERCVIEVKNNQGMYSEVERCVQVDKLVAHEDKMFLYLDNDFLSAGWLEYNIFEYLEILSDCKEKRYWLNLNEEEKSNWCVSCMCFNRQPELFHEEVVIDGRFIDSKLSFLCEFAESIIGIGGYFGSTLDGFEDCLAFGYYMDHPLRDTLKNITVIWKHFDTCEFEGKDVVLEILEERGVTLIAE</sequence>
<keyword evidence="6" id="KW-1185">Reference proteome</keyword>
<dbReference type="Pfam" id="PF01337">
    <property type="entry name" value="Barstar"/>
    <property type="match status" value="1"/>
</dbReference>
<dbReference type="OrthoDB" id="6447030at2"/>